<organism evidence="6 7">
    <name type="scientific">Clostridium ganghwense</name>
    <dbReference type="NCBI Taxonomy" id="312089"/>
    <lineage>
        <taxon>Bacteria</taxon>
        <taxon>Bacillati</taxon>
        <taxon>Bacillota</taxon>
        <taxon>Clostridia</taxon>
        <taxon>Eubacteriales</taxon>
        <taxon>Clostridiaceae</taxon>
        <taxon>Clostridium</taxon>
    </lineage>
</organism>
<dbReference type="PROSITE" id="PS50893">
    <property type="entry name" value="ABC_TRANSPORTER_2"/>
    <property type="match status" value="1"/>
</dbReference>
<dbReference type="Proteomes" id="UP001079657">
    <property type="component" value="Unassembled WGS sequence"/>
</dbReference>
<dbReference type="CDD" id="cd03230">
    <property type="entry name" value="ABC_DR_subfamily_A"/>
    <property type="match status" value="1"/>
</dbReference>
<dbReference type="RefSeq" id="WP_268050457.1">
    <property type="nucleotide sequence ID" value="NZ_JAPQES010000004.1"/>
</dbReference>
<dbReference type="Gene3D" id="3.40.50.300">
    <property type="entry name" value="P-loop containing nucleotide triphosphate hydrolases"/>
    <property type="match status" value="1"/>
</dbReference>
<dbReference type="SMART" id="SM00382">
    <property type="entry name" value="AAA"/>
    <property type="match status" value="1"/>
</dbReference>
<sequence length="309" mass="34813">MLEIKNLKKSYGKFTAVDDLTLEIPEKEILGFVGPNGAGKTTTMKIVSGLLSATSGEVRIDGIDVFKDSRKAKELIGYMPDFFGVYDDLKVSEYLDFYASIYDIYGEDRKKVCSDLLELVNLSDKRDAYVDGLSRGMKQRLCLARSLVHNPRFLILDEPASGMDPRARYEMKEILKTLKDMGKTVLISSHILSELSEICTSIAILDRGRKVISGTVDEVMDRIYKNKTLRIKVKDRVEKTITILEESPNIGTINKNENTLEVAFEGNEEEMSKVLITLVKNEIPVITYSQIDGNLEDIFMKVTNKGEEV</sequence>
<proteinExistence type="inferred from homology"/>
<name>A0ABT4CRD2_9CLOT</name>
<dbReference type="InterPro" id="IPR003593">
    <property type="entry name" value="AAA+_ATPase"/>
</dbReference>
<evidence type="ECO:0000313" key="6">
    <source>
        <dbReference type="EMBL" id="MCY6371602.1"/>
    </source>
</evidence>
<dbReference type="SUPFAM" id="SSF52540">
    <property type="entry name" value="P-loop containing nucleoside triphosphate hydrolases"/>
    <property type="match status" value="1"/>
</dbReference>
<feature type="domain" description="ABC transporter" evidence="5">
    <location>
        <begin position="2"/>
        <end position="232"/>
    </location>
</feature>
<dbReference type="InterPro" id="IPR025302">
    <property type="entry name" value="DrrA1/2-like_C"/>
</dbReference>
<keyword evidence="7" id="KW-1185">Reference proteome</keyword>
<keyword evidence="2" id="KW-0813">Transport</keyword>
<evidence type="ECO:0000256" key="4">
    <source>
        <dbReference type="ARBA" id="ARBA00022840"/>
    </source>
</evidence>
<reference evidence="6" key="1">
    <citation type="submission" date="2022-12" db="EMBL/GenBank/DDBJ databases">
        <authorList>
            <person name="Wang J."/>
        </authorList>
    </citation>
    <scope>NUCLEOTIDE SEQUENCE</scope>
    <source>
        <strain evidence="6">HY-42-06</strain>
    </source>
</reference>
<comment type="similarity">
    <text evidence="1">Belongs to the ABC transporter superfamily.</text>
</comment>
<dbReference type="Pfam" id="PF13732">
    <property type="entry name" value="DrrA1-3_C"/>
    <property type="match status" value="1"/>
</dbReference>
<evidence type="ECO:0000256" key="3">
    <source>
        <dbReference type="ARBA" id="ARBA00022741"/>
    </source>
</evidence>
<dbReference type="Pfam" id="PF00005">
    <property type="entry name" value="ABC_tran"/>
    <property type="match status" value="1"/>
</dbReference>
<evidence type="ECO:0000313" key="7">
    <source>
        <dbReference type="Proteomes" id="UP001079657"/>
    </source>
</evidence>
<keyword evidence="3" id="KW-0547">Nucleotide-binding</keyword>
<keyword evidence="4 6" id="KW-0067">ATP-binding</keyword>
<evidence type="ECO:0000256" key="2">
    <source>
        <dbReference type="ARBA" id="ARBA00022448"/>
    </source>
</evidence>
<dbReference type="InterPro" id="IPR027417">
    <property type="entry name" value="P-loop_NTPase"/>
</dbReference>
<protein>
    <submittedName>
        <fullName evidence="6">ABC transporter ATP-binding protein</fullName>
    </submittedName>
</protein>
<dbReference type="GO" id="GO:0005524">
    <property type="term" value="F:ATP binding"/>
    <property type="evidence" value="ECO:0007669"/>
    <property type="project" value="UniProtKB-KW"/>
</dbReference>
<dbReference type="PANTHER" id="PTHR43335:SF3">
    <property type="entry name" value="ABC TRANSPORTER"/>
    <property type="match status" value="1"/>
</dbReference>
<gene>
    <name evidence="6" type="ORF">OXH55_13215</name>
</gene>
<dbReference type="PANTHER" id="PTHR43335">
    <property type="entry name" value="ABC TRANSPORTER, ATP-BINDING PROTEIN"/>
    <property type="match status" value="1"/>
</dbReference>
<dbReference type="EMBL" id="JAPQES010000004">
    <property type="protein sequence ID" value="MCY6371602.1"/>
    <property type="molecule type" value="Genomic_DNA"/>
</dbReference>
<evidence type="ECO:0000256" key="1">
    <source>
        <dbReference type="ARBA" id="ARBA00005417"/>
    </source>
</evidence>
<accession>A0ABT4CRD2</accession>
<evidence type="ECO:0000259" key="5">
    <source>
        <dbReference type="PROSITE" id="PS50893"/>
    </source>
</evidence>
<dbReference type="InterPro" id="IPR003439">
    <property type="entry name" value="ABC_transporter-like_ATP-bd"/>
</dbReference>
<comment type="caution">
    <text evidence="6">The sequence shown here is derived from an EMBL/GenBank/DDBJ whole genome shotgun (WGS) entry which is preliminary data.</text>
</comment>